<reference evidence="1 2" key="1">
    <citation type="submission" date="2019-07" db="EMBL/GenBank/DDBJ databases">
        <title>Cryptosporangium phraense sp. nov., isolated from plant litter.</title>
        <authorList>
            <person name="Suriyachadkun C."/>
        </authorList>
    </citation>
    <scope>NUCLEOTIDE SEQUENCE [LARGE SCALE GENOMIC DNA]</scope>
    <source>
        <strain evidence="1 2">A-T 5661</strain>
    </source>
</reference>
<dbReference type="CDD" id="cd07043">
    <property type="entry name" value="STAS_anti-anti-sigma_factors"/>
    <property type="match status" value="1"/>
</dbReference>
<dbReference type="OrthoDB" id="3697150at2"/>
<accession>A0A545ALD4</accession>
<protein>
    <submittedName>
        <fullName evidence="1">STAS domain-containing protein</fullName>
    </submittedName>
</protein>
<dbReference type="RefSeq" id="WP_142707538.1">
    <property type="nucleotide sequence ID" value="NZ_VIRS01000020.1"/>
</dbReference>
<keyword evidence="2" id="KW-1185">Reference proteome</keyword>
<proteinExistence type="predicted"/>
<dbReference type="Gene3D" id="3.30.750.24">
    <property type="entry name" value="STAS domain"/>
    <property type="match status" value="1"/>
</dbReference>
<dbReference type="EMBL" id="VIRS01000020">
    <property type="protein sequence ID" value="TQS42138.1"/>
    <property type="molecule type" value="Genomic_DNA"/>
</dbReference>
<dbReference type="AlphaFoldDB" id="A0A545ALD4"/>
<dbReference type="Proteomes" id="UP000317982">
    <property type="component" value="Unassembled WGS sequence"/>
</dbReference>
<gene>
    <name evidence="1" type="ORF">FL583_26495</name>
</gene>
<evidence type="ECO:0000313" key="2">
    <source>
        <dbReference type="Proteomes" id="UP000317982"/>
    </source>
</evidence>
<evidence type="ECO:0000313" key="1">
    <source>
        <dbReference type="EMBL" id="TQS42138.1"/>
    </source>
</evidence>
<name>A0A545ALD4_9ACTN</name>
<dbReference type="InterPro" id="IPR036513">
    <property type="entry name" value="STAS_dom_sf"/>
</dbReference>
<organism evidence="1 2">
    <name type="scientific">Cryptosporangium phraense</name>
    <dbReference type="NCBI Taxonomy" id="2593070"/>
    <lineage>
        <taxon>Bacteria</taxon>
        <taxon>Bacillati</taxon>
        <taxon>Actinomycetota</taxon>
        <taxon>Actinomycetes</taxon>
        <taxon>Cryptosporangiales</taxon>
        <taxon>Cryptosporangiaceae</taxon>
        <taxon>Cryptosporangium</taxon>
    </lineage>
</organism>
<dbReference type="InParanoid" id="A0A545ALD4"/>
<sequence>MHTGRPESLLRCALRTTGDRFVVAGEIDEANASALGERLYAQPVATLDLANVTFFSAAGLRVLLTLGPIACAEGVVVDVHCSPPVWRILELCDCRDVPGLRFVRGAER</sequence>
<dbReference type="SUPFAM" id="SSF52091">
    <property type="entry name" value="SpoIIaa-like"/>
    <property type="match status" value="1"/>
</dbReference>
<comment type="caution">
    <text evidence="1">The sequence shown here is derived from an EMBL/GenBank/DDBJ whole genome shotgun (WGS) entry which is preliminary data.</text>
</comment>